<protein>
    <submittedName>
        <fullName evidence="5">PP2C family protein-serine/threonine phosphatase</fullName>
    </submittedName>
</protein>
<reference evidence="6" key="1">
    <citation type="journal article" date="2019" name="Int. J. Syst. Evol. Microbiol.">
        <title>The Global Catalogue of Microorganisms (GCM) 10K type strain sequencing project: providing services to taxonomists for standard genome sequencing and annotation.</title>
        <authorList>
            <consortium name="The Broad Institute Genomics Platform"/>
            <consortium name="The Broad Institute Genome Sequencing Center for Infectious Disease"/>
            <person name="Wu L."/>
            <person name="Ma J."/>
        </authorList>
    </citation>
    <scope>NUCLEOTIDE SEQUENCE [LARGE SCALE GENOMIC DNA]</scope>
    <source>
        <strain evidence="6">JCM 17986</strain>
    </source>
</reference>
<dbReference type="InterPro" id="IPR052016">
    <property type="entry name" value="Bact_Sigma-Reg"/>
</dbReference>
<keyword evidence="3" id="KW-1133">Transmembrane helix</keyword>
<feature type="compositionally biased region" description="Basic and acidic residues" evidence="2">
    <location>
        <begin position="1"/>
        <end position="16"/>
    </location>
</feature>
<feature type="domain" description="PPM-type phosphatase" evidence="4">
    <location>
        <begin position="155"/>
        <end position="375"/>
    </location>
</feature>
<evidence type="ECO:0000256" key="3">
    <source>
        <dbReference type="SAM" id="Phobius"/>
    </source>
</evidence>
<dbReference type="SMART" id="SM00331">
    <property type="entry name" value="PP2C_SIG"/>
    <property type="match status" value="1"/>
</dbReference>
<dbReference type="SUPFAM" id="SSF81606">
    <property type="entry name" value="PP2C-like"/>
    <property type="match status" value="1"/>
</dbReference>
<keyword evidence="3" id="KW-0812">Transmembrane</keyword>
<feature type="transmembrane region" description="Helical" evidence="3">
    <location>
        <begin position="100"/>
        <end position="119"/>
    </location>
</feature>
<dbReference type="InterPro" id="IPR001932">
    <property type="entry name" value="PPM-type_phosphatase-like_dom"/>
</dbReference>
<sequence>MDRVNTEPTPERRVAGRLDTAPSPSSITARWIWWAPFVLVAVDALGEIMIPRRLAAGFLLIGVPVFAALTRSARTVALFIVVALGLELLFAWRFDHLGEVHHIGLYVSTVVLGTVSIELSRQRQRDARNVIQARSVSEALQMMLLKPVPATLGPVHAAGFYAAGDPRTLVGGDLYDLVETRFGVRVVIGDVRGKGLGAIRHVGTVLSSFRDAAYDIPDLADLADHMERRLVREAHEVGDTELFVTALFLEFPADRPEVRIVGRGHPAPILVRDGKAQKIPVHPGIPLGLGAFADTRTEATTQPLAPGDVLVLHTDGVSEARDGHGVFYPTEERLTTRFWGRSTVDPAAVVAFLREDLAAYAVEAEDDVAVIALARGA</sequence>
<dbReference type="Pfam" id="PF07228">
    <property type="entry name" value="SpoIIE"/>
    <property type="match status" value="1"/>
</dbReference>
<evidence type="ECO:0000256" key="1">
    <source>
        <dbReference type="ARBA" id="ARBA00022801"/>
    </source>
</evidence>
<dbReference type="PANTHER" id="PTHR43156:SF2">
    <property type="entry name" value="STAGE II SPORULATION PROTEIN E"/>
    <property type="match status" value="1"/>
</dbReference>
<dbReference type="Gene3D" id="3.60.40.10">
    <property type="entry name" value="PPM-type phosphatase domain"/>
    <property type="match status" value="1"/>
</dbReference>
<evidence type="ECO:0000259" key="4">
    <source>
        <dbReference type="SMART" id="SM00331"/>
    </source>
</evidence>
<keyword evidence="1" id="KW-0378">Hydrolase</keyword>
<dbReference type="EMBL" id="BAABHS010000005">
    <property type="protein sequence ID" value="GAA4955262.1"/>
    <property type="molecule type" value="Genomic_DNA"/>
</dbReference>
<organism evidence="5 6">
    <name type="scientific">Yinghuangia aomiensis</name>
    <dbReference type="NCBI Taxonomy" id="676205"/>
    <lineage>
        <taxon>Bacteria</taxon>
        <taxon>Bacillati</taxon>
        <taxon>Actinomycetota</taxon>
        <taxon>Actinomycetes</taxon>
        <taxon>Kitasatosporales</taxon>
        <taxon>Streptomycetaceae</taxon>
        <taxon>Yinghuangia</taxon>
    </lineage>
</organism>
<feature type="transmembrane region" description="Helical" evidence="3">
    <location>
        <begin position="76"/>
        <end position="94"/>
    </location>
</feature>
<dbReference type="InterPro" id="IPR036457">
    <property type="entry name" value="PPM-type-like_dom_sf"/>
</dbReference>
<name>A0ABP9H082_9ACTN</name>
<dbReference type="PANTHER" id="PTHR43156">
    <property type="entry name" value="STAGE II SPORULATION PROTEIN E-RELATED"/>
    <property type="match status" value="1"/>
</dbReference>
<evidence type="ECO:0000256" key="2">
    <source>
        <dbReference type="SAM" id="MobiDB-lite"/>
    </source>
</evidence>
<gene>
    <name evidence="5" type="ORF">GCM10023205_16410</name>
</gene>
<keyword evidence="3" id="KW-0472">Membrane</keyword>
<keyword evidence="6" id="KW-1185">Reference proteome</keyword>
<evidence type="ECO:0000313" key="5">
    <source>
        <dbReference type="EMBL" id="GAA4955262.1"/>
    </source>
</evidence>
<comment type="caution">
    <text evidence="5">The sequence shown here is derived from an EMBL/GenBank/DDBJ whole genome shotgun (WGS) entry which is preliminary data.</text>
</comment>
<dbReference type="Proteomes" id="UP001500466">
    <property type="component" value="Unassembled WGS sequence"/>
</dbReference>
<evidence type="ECO:0000313" key="6">
    <source>
        <dbReference type="Proteomes" id="UP001500466"/>
    </source>
</evidence>
<accession>A0ABP9H082</accession>
<feature type="region of interest" description="Disordered" evidence="2">
    <location>
        <begin position="1"/>
        <end position="24"/>
    </location>
</feature>
<feature type="transmembrane region" description="Helical" evidence="3">
    <location>
        <begin position="50"/>
        <end position="69"/>
    </location>
</feature>
<proteinExistence type="predicted"/>